<evidence type="ECO:0000313" key="1">
    <source>
        <dbReference type="EMBL" id="SDC84990.1"/>
    </source>
</evidence>
<dbReference type="EMBL" id="FMYP01000056">
    <property type="protein sequence ID" value="SDC84990.1"/>
    <property type="molecule type" value="Genomic_DNA"/>
</dbReference>
<dbReference type="AlphaFoldDB" id="A0A1G6PXR0"/>
<sequence length="55" mass="6263">MAKVKFIRNGLLPLRKLKICINDNAFFLKGNECKELDLPHGTYCLQDSTHKCNLG</sequence>
<keyword evidence="2" id="KW-1185">Reference proteome</keyword>
<dbReference type="Proteomes" id="UP000199452">
    <property type="component" value="Unassembled WGS sequence"/>
</dbReference>
<reference evidence="1 2" key="1">
    <citation type="submission" date="2016-09" db="EMBL/GenBank/DDBJ databases">
        <authorList>
            <person name="Capua I."/>
            <person name="De Benedictis P."/>
            <person name="Joannis T."/>
            <person name="Lombin L.H."/>
            <person name="Cattoli G."/>
        </authorList>
    </citation>
    <scope>NUCLEOTIDE SEQUENCE [LARGE SCALE GENOMIC DNA]</scope>
    <source>
        <strain evidence="1 2">A7P-90m</strain>
    </source>
</reference>
<gene>
    <name evidence="1" type="ORF">SAMN05216323_10564</name>
</gene>
<accession>A0A1G6PXR0</accession>
<evidence type="ECO:0000313" key="2">
    <source>
        <dbReference type="Proteomes" id="UP000199452"/>
    </source>
</evidence>
<name>A0A1G6PXR0_9BACT</name>
<proteinExistence type="predicted"/>
<organism evidence="1 2">
    <name type="scientific">Williamwhitmania taraxaci</name>
    <dbReference type="NCBI Taxonomy" id="1640674"/>
    <lineage>
        <taxon>Bacteria</taxon>
        <taxon>Pseudomonadati</taxon>
        <taxon>Bacteroidota</taxon>
        <taxon>Bacteroidia</taxon>
        <taxon>Bacteroidales</taxon>
        <taxon>Williamwhitmaniaceae</taxon>
        <taxon>Williamwhitmania</taxon>
    </lineage>
</organism>
<protein>
    <submittedName>
        <fullName evidence="1">Uncharacterized protein</fullName>
    </submittedName>
</protein>